<feature type="domain" description="Aldehyde dehydrogenase" evidence="4">
    <location>
        <begin position="14"/>
        <end position="476"/>
    </location>
</feature>
<evidence type="ECO:0000313" key="6">
    <source>
        <dbReference type="Proteomes" id="UP001202827"/>
    </source>
</evidence>
<dbReference type="InterPro" id="IPR016161">
    <property type="entry name" value="Ald_DH/histidinol_DH"/>
</dbReference>
<proteinExistence type="inferred from homology"/>
<dbReference type="Gene3D" id="3.40.309.10">
    <property type="entry name" value="Aldehyde Dehydrogenase, Chain A, domain 2"/>
    <property type="match status" value="1"/>
</dbReference>
<sequence>MMDHGHFSLVDGVWLQGTNGCYVSLNPADRSPVGEVHGPDTAVAEQAVAAAVREFRKGQWARSPRTRAAALNAMADAAAAIANDLIDLLVRENGKLRAEATGEVMASISELRYYAGLSRDIFGRTFSGQAGQLSLIDKEPAGVCAVITPWNAPLTLLVRSLGPALAAGCTVIVKPHRATSVVSNLFMRAITSVPNLPTGVLQSLNDPEDWVGAWLVNHEHIRVISFTGSTATGAKIAGSAASRFKKLSLELGGKAPAVVLEDADLDRAAREIAKGITVLSGQMCVCISRVLVDRRVAEAFRDKLVGELSAVRPGPGHLPSSTMGAMFDDGAVERHMTNQQTARAHPDMEVLLAGEDRRDETGGCFVTPALFSSRTTGHPLIQNELFTPMASFETFENPEEAVALANVPDFGLAASVHSTDINRARWVASRIDSGTVWINCHNRLFVEVETGGYKSSGIGRLHGVEALLDFQETKHVYLENDYEL</sequence>
<evidence type="ECO:0000313" key="5">
    <source>
        <dbReference type="EMBL" id="MCK8779432.1"/>
    </source>
</evidence>
<feature type="active site" evidence="2">
    <location>
        <position position="250"/>
    </location>
</feature>
<evidence type="ECO:0000256" key="3">
    <source>
        <dbReference type="RuleBase" id="RU003345"/>
    </source>
</evidence>
<reference evidence="5 6" key="1">
    <citation type="submission" date="2022-04" db="EMBL/GenBank/DDBJ databases">
        <title>Rhizobium coralii sp. nov., isolated from coral Turbinaria peltata.</title>
        <authorList>
            <person name="Sun H."/>
        </authorList>
    </citation>
    <scope>NUCLEOTIDE SEQUENCE [LARGE SCALE GENOMIC DNA]</scope>
    <source>
        <strain evidence="5 6">NTR19</strain>
    </source>
</reference>
<dbReference type="InterPro" id="IPR016162">
    <property type="entry name" value="Ald_DH_N"/>
</dbReference>
<dbReference type="EMBL" id="JALPRY010000007">
    <property type="protein sequence ID" value="MCK8779432.1"/>
    <property type="molecule type" value="Genomic_DNA"/>
</dbReference>
<dbReference type="Pfam" id="PF00171">
    <property type="entry name" value="Aldedh"/>
    <property type="match status" value="1"/>
</dbReference>
<organism evidence="5 6">
    <name type="scientific">Neorhizobium turbinariae</name>
    <dbReference type="NCBI Taxonomy" id="2937795"/>
    <lineage>
        <taxon>Bacteria</taxon>
        <taxon>Pseudomonadati</taxon>
        <taxon>Pseudomonadota</taxon>
        <taxon>Alphaproteobacteria</taxon>
        <taxon>Hyphomicrobiales</taxon>
        <taxon>Rhizobiaceae</taxon>
        <taxon>Rhizobium/Agrobacterium group</taxon>
        <taxon>Neorhizobium</taxon>
    </lineage>
</organism>
<comment type="similarity">
    <text evidence="3">Belongs to the aldehyde dehydrogenase family.</text>
</comment>
<evidence type="ECO:0000259" key="4">
    <source>
        <dbReference type="Pfam" id="PF00171"/>
    </source>
</evidence>
<dbReference type="Gene3D" id="3.40.605.10">
    <property type="entry name" value="Aldehyde Dehydrogenase, Chain A, domain 1"/>
    <property type="match status" value="1"/>
</dbReference>
<name>A0ABT0INH3_9HYPH</name>
<gene>
    <name evidence="5" type="ORF">M0654_05470</name>
</gene>
<evidence type="ECO:0000256" key="1">
    <source>
        <dbReference type="ARBA" id="ARBA00023002"/>
    </source>
</evidence>
<dbReference type="InterPro" id="IPR029510">
    <property type="entry name" value="Ald_DH_CS_GLU"/>
</dbReference>
<protein>
    <submittedName>
        <fullName evidence="5">Aldehyde dehydrogenase family protein</fullName>
    </submittedName>
</protein>
<dbReference type="PANTHER" id="PTHR11699">
    <property type="entry name" value="ALDEHYDE DEHYDROGENASE-RELATED"/>
    <property type="match status" value="1"/>
</dbReference>
<dbReference type="PROSITE" id="PS00687">
    <property type="entry name" value="ALDEHYDE_DEHYDR_GLU"/>
    <property type="match status" value="1"/>
</dbReference>
<comment type="caution">
    <text evidence="5">The sequence shown here is derived from an EMBL/GenBank/DDBJ whole genome shotgun (WGS) entry which is preliminary data.</text>
</comment>
<dbReference type="SUPFAM" id="SSF53720">
    <property type="entry name" value="ALDH-like"/>
    <property type="match status" value="1"/>
</dbReference>
<keyword evidence="6" id="KW-1185">Reference proteome</keyword>
<keyword evidence="1 3" id="KW-0560">Oxidoreductase</keyword>
<dbReference type="InterPro" id="IPR016163">
    <property type="entry name" value="Ald_DH_C"/>
</dbReference>
<dbReference type="InterPro" id="IPR015590">
    <property type="entry name" value="Aldehyde_DH_dom"/>
</dbReference>
<evidence type="ECO:0000256" key="2">
    <source>
        <dbReference type="PROSITE-ProRule" id="PRU10007"/>
    </source>
</evidence>
<dbReference type="RefSeq" id="WP_248682168.1">
    <property type="nucleotide sequence ID" value="NZ_JALPRY010000007.1"/>
</dbReference>
<dbReference type="Proteomes" id="UP001202827">
    <property type="component" value="Unassembled WGS sequence"/>
</dbReference>
<accession>A0ABT0INH3</accession>